<dbReference type="Proteomes" id="UP001174209">
    <property type="component" value="Unassembled WGS sequence"/>
</dbReference>
<evidence type="ECO:0000256" key="5">
    <source>
        <dbReference type="ARBA" id="ARBA00023002"/>
    </source>
</evidence>
<keyword evidence="6" id="KW-0408">Iron</keyword>
<keyword evidence="5" id="KW-0560">Oxidoreductase</keyword>
<dbReference type="Gene3D" id="1.10.630.10">
    <property type="entry name" value="Cytochrome P450"/>
    <property type="match status" value="1"/>
</dbReference>
<gene>
    <name evidence="8" type="ORF">P5G52_08300</name>
</gene>
<dbReference type="PANTHER" id="PTHR24286">
    <property type="entry name" value="CYTOCHROME P450 26"/>
    <property type="match status" value="1"/>
</dbReference>
<dbReference type="CDD" id="cd11067">
    <property type="entry name" value="CYP152"/>
    <property type="match status" value="1"/>
</dbReference>
<name>A0ABT8K102_9MICC</name>
<comment type="similarity">
    <text evidence="2">Belongs to the cytochrome P450 family.</text>
</comment>
<evidence type="ECO:0000313" key="8">
    <source>
        <dbReference type="EMBL" id="MDN4610872.1"/>
    </source>
</evidence>
<reference evidence="8" key="1">
    <citation type="submission" date="2023-06" db="EMBL/GenBank/DDBJ databases">
        <title>MT1 and MT2 Draft Genomes of Novel Species.</title>
        <authorList>
            <person name="Venkateswaran K."/>
        </authorList>
    </citation>
    <scope>NUCLEOTIDE SEQUENCE</scope>
    <source>
        <strain evidence="8">IIF3SC-B10</strain>
    </source>
</reference>
<keyword evidence="4" id="KW-0479">Metal-binding</keyword>
<comment type="caution">
    <text evidence="8">The sequence shown here is derived from an EMBL/GenBank/DDBJ whole genome shotgun (WGS) entry which is preliminary data.</text>
</comment>
<organism evidence="8 9">
    <name type="scientific">Arthrobacter burdickii</name>
    <dbReference type="NCBI Taxonomy" id="3035920"/>
    <lineage>
        <taxon>Bacteria</taxon>
        <taxon>Bacillati</taxon>
        <taxon>Actinomycetota</taxon>
        <taxon>Actinomycetes</taxon>
        <taxon>Micrococcales</taxon>
        <taxon>Micrococcaceae</taxon>
        <taxon>Arthrobacter</taxon>
    </lineage>
</organism>
<keyword evidence="3" id="KW-0349">Heme</keyword>
<dbReference type="SUPFAM" id="SSF48264">
    <property type="entry name" value="Cytochrome P450"/>
    <property type="match status" value="1"/>
</dbReference>
<dbReference type="Pfam" id="PF00067">
    <property type="entry name" value="p450"/>
    <property type="match status" value="1"/>
</dbReference>
<dbReference type="RefSeq" id="WP_301226399.1">
    <property type="nucleotide sequence ID" value="NZ_JAROCG010000001.1"/>
</dbReference>
<keyword evidence="7" id="KW-0503">Monooxygenase</keyword>
<dbReference type="EMBL" id="JAROCG010000001">
    <property type="protein sequence ID" value="MDN4610872.1"/>
    <property type="molecule type" value="Genomic_DNA"/>
</dbReference>
<dbReference type="InterPro" id="IPR036396">
    <property type="entry name" value="Cyt_P450_sf"/>
</dbReference>
<dbReference type="PANTHER" id="PTHR24286:SF24">
    <property type="entry name" value="LANOSTEROL 14-ALPHA DEMETHYLASE"/>
    <property type="match status" value="1"/>
</dbReference>
<accession>A0ABT8K102</accession>
<protein>
    <submittedName>
        <fullName evidence="8">Cytochrome P450</fullName>
    </submittedName>
</protein>
<evidence type="ECO:0000256" key="1">
    <source>
        <dbReference type="ARBA" id="ARBA00001971"/>
    </source>
</evidence>
<dbReference type="InterPro" id="IPR001128">
    <property type="entry name" value="Cyt_P450"/>
</dbReference>
<evidence type="ECO:0000256" key="6">
    <source>
        <dbReference type="ARBA" id="ARBA00023004"/>
    </source>
</evidence>
<comment type="cofactor">
    <cofactor evidence="1">
        <name>heme</name>
        <dbReference type="ChEBI" id="CHEBI:30413"/>
    </cofactor>
</comment>
<evidence type="ECO:0000256" key="7">
    <source>
        <dbReference type="ARBA" id="ARBA00023033"/>
    </source>
</evidence>
<keyword evidence="9" id="KW-1185">Reference proteome</keyword>
<proteinExistence type="inferred from homology"/>
<sequence length="421" mass="47890">MNRVPFDSTIPFLREGYPFISSRCDALGTDLFTSRMALRPITFVRGAEAAEMFYGRDRFTRVGALPPSAQHLLQDRGSVQLLDDEAHRHRHHAFLSLMTPTTMARLGELFESEWNDAQTRWRAQRKIVLHDAVREMLTRTVCAWAGIPLPEHQVRRRAREFGLMIDNAPRFGPPNWYARLRRMGTERWATSIIERIRSGALVVAGGTAADVFARHRDPEGNLLPAPTAAIELINVLRPTVAVARFIVFAAVALEEHPTWKAAFAAGQEADLEPFVQEVRRYYPFFPSVAGHAREPFTWHGHPFAKGDWVMLDLYGTCHDRRLWKNPGSFQPERFRGWTWEEQPHTLIAQGAGPHGHGHRYPGEWSTVELLKRATRLLATTDFLIPAQDLSIPLNRLPALPRSRFVLTPRVSAEPHARRSSS</sequence>
<evidence type="ECO:0000256" key="3">
    <source>
        <dbReference type="ARBA" id="ARBA00022617"/>
    </source>
</evidence>
<evidence type="ECO:0000313" key="9">
    <source>
        <dbReference type="Proteomes" id="UP001174209"/>
    </source>
</evidence>
<evidence type="ECO:0000256" key="2">
    <source>
        <dbReference type="ARBA" id="ARBA00010617"/>
    </source>
</evidence>
<evidence type="ECO:0000256" key="4">
    <source>
        <dbReference type="ARBA" id="ARBA00022723"/>
    </source>
</evidence>